<organism evidence="3 4">
    <name type="scientific">Nocardioides caricicola</name>
    <dbReference type="NCBI Taxonomy" id="634770"/>
    <lineage>
        <taxon>Bacteria</taxon>
        <taxon>Bacillati</taxon>
        <taxon>Actinomycetota</taxon>
        <taxon>Actinomycetes</taxon>
        <taxon>Propionibacteriales</taxon>
        <taxon>Nocardioidaceae</taxon>
        <taxon>Nocardioides</taxon>
    </lineage>
</organism>
<evidence type="ECO:0000313" key="4">
    <source>
        <dbReference type="Proteomes" id="UP001595956"/>
    </source>
</evidence>
<keyword evidence="4" id="KW-1185">Reference proteome</keyword>
<feature type="transmembrane region" description="Helical" evidence="1">
    <location>
        <begin position="12"/>
        <end position="30"/>
    </location>
</feature>
<dbReference type="GO" id="GO:0016746">
    <property type="term" value="F:acyltransferase activity"/>
    <property type="evidence" value="ECO:0007669"/>
    <property type="project" value="UniProtKB-KW"/>
</dbReference>
<evidence type="ECO:0000256" key="1">
    <source>
        <dbReference type="SAM" id="Phobius"/>
    </source>
</evidence>
<evidence type="ECO:0000259" key="2">
    <source>
        <dbReference type="Pfam" id="PF01757"/>
    </source>
</evidence>
<feature type="transmembrane region" description="Helical" evidence="1">
    <location>
        <begin position="222"/>
        <end position="239"/>
    </location>
</feature>
<protein>
    <submittedName>
        <fullName evidence="3">Acyltransferase family protein</fullName>
        <ecNumber evidence="3">2.3.-.-</ecNumber>
    </submittedName>
</protein>
<feature type="transmembrane region" description="Helical" evidence="1">
    <location>
        <begin position="36"/>
        <end position="58"/>
    </location>
</feature>
<feature type="transmembrane region" description="Helical" evidence="1">
    <location>
        <begin position="313"/>
        <end position="332"/>
    </location>
</feature>
<feature type="transmembrane region" description="Helical" evidence="1">
    <location>
        <begin position="245"/>
        <end position="264"/>
    </location>
</feature>
<accession>A0ABW0N0K9</accession>
<dbReference type="InterPro" id="IPR002656">
    <property type="entry name" value="Acyl_transf_3_dom"/>
</dbReference>
<dbReference type="EMBL" id="JBHSMD010000004">
    <property type="protein sequence ID" value="MFC5494116.1"/>
    <property type="molecule type" value="Genomic_DNA"/>
</dbReference>
<dbReference type="PANTHER" id="PTHR23028">
    <property type="entry name" value="ACETYLTRANSFERASE"/>
    <property type="match status" value="1"/>
</dbReference>
<feature type="transmembrane region" description="Helical" evidence="1">
    <location>
        <begin position="165"/>
        <end position="183"/>
    </location>
</feature>
<evidence type="ECO:0000313" key="3">
    <source>
        <dbReference type="EMBL" id="MFC5494116.1"/>
    </source>
</evidence>
<comment type="caution">
    <text evidence="3">The sequence shown here is derived from an EMBL/GenBank/DDBJ whole genome shotgun (WGS) entry which is preliminary data.</text>
</comment>
<dbReference type="Proteomes" id="UP001595956">
    <property type="component" value="Unassembled WGS sequence"/>
</dbReference>
<dbReference type="Pfam" id="PF01757">
    <property type="entry name" value="Acyl_transf_3"/>
    <property type="match status" value="1"/>
</dbReference>
<proteinExistence type="predicted"/>
<keyword evidence="1" id="KW-0812">Transmembrane</keyword>
<feature type="domain" description="Acyltransferase 3" evidence="2">
    <location>
        <begin position="7"/>
        <end position="329"/>
    </location>
</feature>
<dbReference type="EC" id="2.3.-.-" evidence="3"/>
<gene>
    <name evidence="3" type="ORF">ACFPKY_13445</name>
</gene>
<reference evidence="4" key="1">
    <citation type="journal article" date="2019" name="Int. J. Syst. Evol. Microbiol.">
        <title>The Global Catalogue of Microorganisms (GCM) 10K type strain sequencing project: providing services to taxonomists for standard genome sequencing and annotation.</title>
        <authorList>
            <consortium name="The Broad Institute Genomics Platform"/>
            <consortium name="The Broad Institute Genome Sequencing Center for Infectious Disease"/>
            <person name="Wu L."/>
            <person name="Ma J."/>
        </authorList>
    </citation>
    <scope>NUCLEOTIDE SEQUENCE [LARGE SCALE GENOMIC DNA]</scope>
    <source>
        <strain evidence="4">KACC 13778</strain>
    </source>
</reference>
<keyword evidence="3" id="KW-0808">Transferase</keyword>
<name>A0ABW0N0K9_9ACTN</name>
<feature type="transmembrane region" description="Helical" evidence="1">
    <location>
        <begin position="135"/>
        <end position="153"/>
    </location>
</feature>
<dbReference type="RefSeq" id="WP_345179731.1">
    <property type="nucleotide sequence ID" value="NZ_BAABFQ010000007.1"/>
</dbReference>
<keyword evidence="1" id="KW-0472">Membrane</keyword>
<keyword evidence="3" id="KW-0012">Acyltransferase</keyword>
<dbReference type="PANTHER" id="PTHR23028:SF53">
    <property type="entry name" value="ACYL_TRANSF_3 DOMAIN-CONTAINING PROTEIN"/>
    <property type="match status" value="1"/>
</dbReference>
<dbReference type="InterPro" id="IPR050879">
    <property type="entry name" value="Acyltransferase_3"/>
</dbReference>
<sequence length="358" mass="38907">MATGRFDYLDGIRAVAIVAVLALHWFSWYVPIFHGGVIGVDLFFVLSGFIITTMLWRTPSGWVPFMRRRLVRLYPALLGLVAGSVVLYAVVPWAPLDPAEVARRGVVVLTQLSSPYAAEQEGSLWLPALQPFGQTWSLAVEWYFYALWPVAVIAARRRGWSARRLATVSVAVAAVDYSLSLALGTFWFYFGPTARCAELLVGAALALWFLDRGRPTTTRGTAPAALALAAVAAYSLLGPDGDSPVYRYVGVPLAVVAGVVLIHTGYGGQHGPVHRLLGHPWLATVGRHSYSLYLWHVVPFLLLEEAPGPKPLLGLVAVASAVALTVLSYRYLERPFLRPRGDVLSPARAVTPTPAPRA</sequence>
<keyword evidence="1" id="KW-1133">Transmembrane helix</keyword>
<feature type="transmembrane region" description="Helical" evidence="1">
    <location>
        <begin position="70"/>
        <end position="91"/>
    </location>
</feature>